<gene>
    <name evidence="2" type="ORF">DWV06_08690</name>
</gene>
<dbReference type="OrthoDB" id="9813569at2"/>
<name>A0A371AVZ9_9FIRM</name>
<organism evidence="2 3">
    <name type="scientific">Anaerosacchariphilus polymeriproducens</name>
    <dbReference type="NCBI Taxonomy" id="1812858"/>
    <lineage>
        <taxon>Bacteria</taxon>
        <taxon>Bacillati</taxon>
        <taxon>Bacillota</taxon>
        <taxon>Clostridia</taxon>
        <taxon>Lachnospirales</taxon>
        <taxon>Lachnospiraceae</taxon>
        <taxon>Anaerosacchariphilus</taxon>
    </lineage>
</organism>
<sequence>MNYDVMMIGPIAHDHNIDYQGDEVFELGGAVYFSAAAANAANAKVYAAIKMAKQDESILETFQLPGSSISILPSSVTTLMRNQYFTADREKRRATSLAQSDQILFEEIPKVNTTLYHLAGLLYHDFSNDIIVKLAEKGLVSADIQGFLRHRNPLNGEMYFEDWEDKKKYFKYFNFLKTDAAEAEILTGTSDRKEAAAIMYHWGAKEIMISYNKEILVFDGSDFYTCPIKARNLSGRTGRGDTTFGAYIAKRVNGNSIKESLLFSTAMVSLKMETPGAFKGTSRDVENYIKDFYSEF</sequence>
<evidence type="ECO:0000313" key="3">
    <source>
        <dbReference type="Proteomes" id="UP000255036"/>
    </source>
</evidence>
<feature type="domain" description="Carbohydrate kinase PfkB" evidence="1">
    <location>
        <begin position="165"/>
        <end position="277"/>
    </location>
</feature>
<reference evidence="2 3" key="1">
    <citation type="submission" date="2018-07" db="EMBL/GenBank/DDBJ databases">
        <title>Anaerosacharophilus polymeroproducens gen. nov. sp. nov., an anaerobic bacterium isolated from salt field.</title>
        <authorList>
            <person name="Kim W."/>
            <person name="Yang S.-H."/>
            <person name="Oh J."/>
            <person name="Lee J.-H."/>
            <person name="Kwon K.K."/>
        </authorList>
    </citation>
    <scope>NUCLEOTIDE SEQUENCE [LARGE SCALE GENOMIC DNA]</scope>
    <source>
        <strain evidence="2 3">MCWD5</strain>
    </source>
</reference>
<dbReference type="RefSeq" id="WP_115481795.1">
    <property type="nucleotide sequence ID" value="NZ_QRCT01000020.1"/>
</dbReference>
<dbReference type="Gene3D" id="3.40.1190.20">
    <property type="match status" value="1"/>
</dbReference>
<dbReference type="SUPFAM" id="SSF53613">
    <property type="entry name" value="Ribokinase-like"/>
    <property type="match status" value="1"/>
</dbReference>
<keyword evidence="2" id="KW-0808">Transferase</keyword>
<keyword evidence="3" id="KW-1185">Reference proteome</keyword>
<accession>A0A371AVZ9</accession>
<proteinExistence type="predicted"/>
<dbReference type="EMBL" id="QRCT01000020">
    <property type="protein sequence ID" value="RDU23650.1"/>
    <property type="molecule type" value="Genomic_DNA"/>
</dbReference>
<dbReference type="InterPro" id="IPR011611">
    <property type="entry name" value="PfkB_dom"/>
</dbReference>
<dbReference type="AlphaFoldDB" id="A0A371AVZ9"/>
<comment type="caution">
    <text evidence="2">The sequence shown here is derived from an EMBL/GenBank/DDBJ whole genome shotgun (WGS) entry which is preliminary data.</text>
</comment>
<evidence type="ECO:0000259" key="1">
    <source>
        <dbReference type="Pfam" id="PF00294"/>
    </source>
</evidence>
<evidence type="ECO:0000313" key="2">
    <source>
        <dbReference type="EMBL" id="RDU23650.1"/>
    </source>
</evidence>
<dbReference type="InterPro" id="IPR029056">
    <property type="entry name" value="Ribokinase-like"/>
</dbReference>
<protein>
    <submittedName>
        <fullName evidence="2">Ribokinase</fullName>
    </submittedName>
</protein>
<keyword evidence="2" id="KW-0418">Kinase</keyword>
<dbReference type="GO" id="GO:0016301">
    <property type="term" value="F:kinase activity"/>
    <property type="evidence" value="ECO:0007669"/>
    <property type="project" value="UniProtKB-KW"/>
</dbReference>
<dbReference type="Pfam" id="PF00294">
    <property type="entry name" value="PfkB"/>
    <property type="match status" value="1"/>
</dbReference>
<dbReference type="Proteomes" id="UP000255036">
    <property type="component" value="Unassembled WGS sequence"/>
</dbReference>